<feature type="transmembrane region" description="Helical" evidence="1">
    <location>
        <begin position="21"/>
        <end position="46"/>
    </location>
</feature>
<evidence type="ECO:0000256" key="1">
    <source>
        <dbReference type="SAM" id="Phobius"/>
    </source>
</evidence>
<feature type="transmembrane region" description="Helical" evidence="1">
    <location>
        <begin position="188"/>
        <end position="212"/>
    </location>
</feature>
<keyword evidence="3" id="KW-1185">Reference proteome</keyword>
<evidence type="ECO:0000313" key="3">
    <source>
        <dbReference type="Proteomes" id="UP001500067"/>
    </source>
</evidence>
<organism evidence="2 3">
    <name type="scientific">Nemorincola caseinilytica</name>
    <dbReference type="NCBI Taxonomy" id="2054315"/>
    <lineage>
        <taxon>Bacteria</taxon>
        <taxon>Pseudomonadati</taxon>
        <taxon>Bacteroidota</taxon>
        <taxon>Chitinophagia</taxon>
        <taxon>Chitinophagales</taxon>
        <taxon>Chitinophagaceae</taxon>
        <taxon>Nemorincola</taxon>
    </lineage>
</organism>
<dbReference type="EMBL" id="BAABFA010000005">
    <property type="protein sequence ID" value="GAA4461234.1"/>
    <property type="molecule type" value="Genomic_DNA"/>
</dbReference>
<evidence type="ECO:0000313" key="2">
    <source>
        <dbReference type="EMBL" id="GAA4461234.1"/>
    </source>
</evidence>
<reference evidence="3" key="1">
    <citation type="journal article" date="2019" name="Int. J. Syst. Evol. Microbiol.">
        <title>The Global Catalogue of Microorganisms (GCM) 10K type strain sequencing project: providing services to taxonomists for standard genome sequencing and annotation.</title>
        <authorList>
            <consortium name="The Broad Institute Genomics Platform"/>
            <consortium name="The Broad Institute Genome Sequencing Center for Infectious Disease"/>
            <person name="Wu L."/>
            <person name="Ma J."/>
        </authorList>
    </citation>
    <scope>NUCLEOTIDE SEQUENCE [LARGE SCALE GENOMIC DNA]</scope>
    <source>
        <strain evidence="3">JCM 32105</strain>
    </source>
</reference>
<feature type="transmembrane region" description="Helical" evidence="1">
    <location>
        <begin position="264"/>
        <end position="282"/>
    </location>
</feature>
<feature type="transmembrane region" description="Helical" evidence="1">
    <location>
        <begin position="147"/>
        <end position="168"/>
    </location>
</feature>
<keyword evidence="1" id="KW-0812">Transmembrane</keyword>
<sequence>MQRTLLYIMSIGIAAGALSMVFFLLLAAGVPFVGIVPVVGIALWAYWKYGVAATMKWVEDDGSRPFFSLIILAVGMATMVAKSYPLTERYGGWDAWAIWNLQAKYLASDTWRTLFLNVRHGHPDYPLLVPGITAFFARILPMCRIEAIAFVPAFCFMLFIPVLIYLQYAGRSIIVATYVLFMLATDKFFLTLGVSMYADTALAFFFLCALAAMKQQLAGNRQVAIAAAALGCAMWTKNEGVVLSAIFCLFYFRELFLGGRYKYFAAAIALPVLTLVVFKLGFAPANDMAHGLSGDTWHHLTDMERYRQIFTSFSDNIEKNFGYIRMGVLLYGIVCLWRRQWPGKDMLMIVCCVAAYFMIYVVSFMDLQWHLLTSADRLLHQLMPALVFVIADKLAGNGNRMSFVIRRG</sequence>
<comment type="caution">
    <text evidence="2">The sequence shown here is derived from an EMBL/GenBank/DDBJ whole genome shotgun (WGS) entry which is preliminary data.</text>
</comment>
<name>A0ABP8N7H2_9BACT</name>
<evidence type="ECO:0008006" key="4">
    <source>
        <dbReference type="Google" id="ProtNLM"/>
    </source>
</evidence>
<keyword evidence="1" id="KW-1133">Transmembrane helix</keyword>
<dbReference type="Proteomes" id="UP001500067">
    <property type="component" value="Unassembled WGS sequence"/>
</dbReference>
<accession>A0ABP8N7H2</accession>
<protein>
    <recommendedName>
        <fullName evidence="4">Glycosyltransferase RgtA/B/C/D-like domain-containing protein</fullName>
    </recommendedName>
</protein>
<keyword evidence="1" id="KW-0472">Membrane</keyword>
<feature type="transmembrane region" description="Helical" evidence="1">
    <location>
        <begin position="66"/>
        <end position="84"/>
    </location>
</feature>
<proteinExistence type="predicted"/>
<feature type="transmembrane region" description="Helical" evidence="1">
    <location>
        <begin position="346"/>
        <end position="365"/>
    </location>
</feature>
<gene>
    <name evidence="2" type="ORF">GCM10023093_05550</name>
</gene>